<protein>
    <submittedName>
        <fullName evidence="5">ABC-type sugar transport system ATPase subunit</fullName>
    </submittedName>
</protein>
<organism evidence="5 6">
    <name type="scientific">Labrys wisconsinensis</name>
    <dbReference type="NCBI Taxonomy" id="425677"/>
    <lineage>
        <taxon>Bacteria</taxon>
        <taxon>Pseudomonadati</taxon>
        <taxon>Pseudomonadota</taxon>
        <taxon>Alphaproteobacteria</taxon>
        <taxon>Hyphomicrobiales</taxon>
        <taxon>Xanthobacteraceae</taxon>
        <taxon>Labrys</taxon>
    </lineage>
</organism>
<dbReference type="RefSeq" id="WP_307276755.1">
    <property type="nucleotide sequence ID" value="NZ_JAUSVX010000009.1"/>
</dbReference>
<dbReference type="Pfam" id="PF00005">
    <property type="entry name" value="ABC_tran"/>
    <property type="match status" value="1"/>
</dbReference>
<dbReference type="CDD" id="cd03216">
    <property type="entry name" value="ABC_Carb_Monos_I"/>
    <property type="match status" value="1"/>
</dbReference>
<dbReference type="SUPFAM" id="SSF52540">
    <property type="entry name" value="P-loop containing nucleoside triphosphate hydrolases"/>
    <property type="match status" value="1"/>
</dbReference>
<evidence type="ECO:0000256" key="2">
    <source>
        <dbReference type="ARBA" id="ARBA00022741"/>
    </source>
</evidence>
<comment type="caution">
    <text evidence="5">The sequence shown here is derived from an EMBL/GenBank/DDBJ whole genome shotgun (WGS) entry which is preliminary data.</text>
</comment>
<evidence type="ECO:0000313" key="5">
    <source>
        <dbReference type="EMBL" id="MDQ0471498.1"/>
    </source>
</evidence>
<dbReference type="PANTHER" id="PTHR43790:SF8">
    <property type="entry name" value="SUGAR ABC TRANSPORTER ATP-BINDING PROTEIN"/>
    <property type="match status" value="1"/>
</dbReference>
<evidence type="ECO:0000313" key="6">
    <source>
        <dbReference type="Proteomes" id="UP001242480"/>
    </source>
</evidence>
<dbReference type="PANTHER" id="PTHR43790">
    <property type="entry name" value="CARBOHYDRATE TRANSPORT ATP-BINDING PROTEIN MG119-RELATED"/>
    <property type="match status" value="1"/>
</dbReference>
<keyword evidence="5" id="KW-0813">Transport</keyword>
<dbReference type="Proteomes" id="UP001242480">
    <property type="component" value="Unassembled WGS sequence"/>
</dbReference>
<accession>A0ABU0JB52</accession>
<gene>
    <name evidence="5" type="ORF">QO011_004523</name>
</gene>
<dbReference type="InterPro" id="IPR050107">
    <property type="entry name" value="ABC_carbohydrate_import_ATPase"/>
</dbReference>
<dbReference type="SMART" id="SM00382">
    <property type="entry name" value="AAA"/>
    <property type="match status" value="1"/>
</dbReference>
<name>A0ABU0JB52_9HYPH</name>
<keyword evidence="3" id="KW-0067">ATP-binding</keyword>
<evidence type="ECO:0000259" key="4">
    <source>
        <dbReference type="PROSITE" id="PS50893"/>
    </source>
</evidence>
<dbReference type="InterPro" id="IPR017871">
    <property type="entry name" value="ABC_transporter-like_CS"/>
</dbReference>
<proteinExistence type="inferred from homology"/>
<comment type="similarity">
    <text evidence="1">Belongs to the ABC transporter superfamily.</text>
</comment>
<keyword evidence="2" id="KW-0547">Nucleotide-binding</keyword>
<dbReference type="EMBL" id="JAUSVX010000009">
    <property type="protein sequence ID" value="MDQ0471498.1"/>
    <property type="molecule type" value="Genomic_DNA"/>
</dbReference>
<dbReference type="InterPro" id="IPR003593">
    <property type="entry name" value="AAA+_ATPase"/>
</dbReference>
<keyword evidence="5" id="KW-0762">Sugar transport</keyword>
<keyword evidence="6" id="KW-1185">Reference proteome</keyword>
<dbReference type="PROSITE" id="PS50893">
    <property type="entry name" value="ABC_TRANSPORTER_2"/>
    <property type="match status" value="1"/>
</dbReference>
<evidence type="ECO:0000256" key="1">
    <source>
        <dbReference type="ARBA" id="ARBA00005417"/>
    </source>
</evidence>
<reference evidence="5 6" key="1">
    <citation type="submission" date="2023-07" db="EMBL/GenBank/DDBJ databases">
        <title>Genomic Encyclopedia of Type Strains, Phase IV (KMG-IV): sequencing the most valuable type-strain genomes for metagenomic binning, comparative biology and taxonomic classification.</title>
        <authorList>
            <person name="Goeker M."/>
        </authorList>
    </citation>
    <scope>NUCLEOTIDE SEQUENCE [LARGE SCALE GENOMIC DNA]</scope>
    <source>
        <strain evidence="5 6">DSM 19619</strain>
    </source>
</reference>
<sequence length="267" mass="29505">MITTNTDRPAVLEVRDVSKSFGSVVALERVSLTLHKGEILGLLGDNGAGKSTLIKALSGVHSVDSGEIRLDGKVVNFQSSADARSHGIETVFQDLAVFDNLNVIENIFIGREESYGRFLGPLSFLNRRKMVEQWKRYTEVLEVRIKDPYQPIGLMSGGQRQAVAIARSFAFAGRIVILDEPTAALGLREKRNVRRMIRRLAEQDISVILISHNIQEVLEVCDRATVLRQGRNVGECEAIPELQEHIVSMIVGASAAARHMDHRGPAQ</sequence>
<evidence type="ECO:0000256" key="3">
    <source>
        <dbReference type="ARBA" id="ARBA00022840"/>
    </source>
</evidence>
<dbReference type="InterPro" id="IPR027417">
    <property type="entry name" value="P-loop_NTPase"/>
</dbReference>
<dbReference type="InterPro" id="IPR003439">
    <property type="entry name" value="ABC_transporter-like_ATP-bd"/>
</dbReference>
<feature type="domain" description="ABC transporter" evidence="4">
    <location>
        <begin position="12"/>
        <end position="254"/>
    </location>
</feature>
<dbReference type="Gene3D" id="3.40.50.300">
    <property type="entry name" value="P-loop containing nucleotide triphosphate hydrolases"/>
    <property type="match status" value="1"/>
</dbReference>
<dbReference type="PROSITE" id="PS00211">
    <property type="entry name" value="ABC_TRANSPORTER_1"/>
    <property type="match status" value="1"/>
</dbReference>